<dbReference type="RefSeq" id="WP_376868721.1">
    <property type="nucleotide sequence ID" value="NZ_JBHRUV010000017.1"/>
</dbReference>
<feature type="binding site" evidence="5">
    <location>
        <position position="232"/>
    </location>
    <ligand>
        <name>substrate</name>
    </ligand>
</feature>
<protein>
    <recommendedName>
        <fullName evidence="5">GDP-L-fucose synthase</fullName>
        <ecNumber evidence="5">1.1.1.271</ecNumber>
    </recommendedName>
    <alternativeName>
        <fullName evidence="5">GDP-4-keto-6-deoxy-D-mannose-3,5-epimerase-4-reductase</fullName>
    </alternativeName>
</protein>
<evidence type="ECO:0000256" key="1">
    <source>
        <dbReference type="ARBA" id="ARBA00005959"/>
    </source>
</evidence>
<keyword evidence="8" id="KW-1185">Reference proteome</keyword>
<name>A0ABV7LC89_9HYPH</name>
<sequence>MDDCDFRRADNISAPGILDGFSAAWAGATIYVAGHRGLVGSALCRRLAALGCRVVTAERAVLDLRRQADVHEWMSACRPDAVIVAAATVGGIADNVRRPADYLADNLSISLNLLEAARVAGVRKLAFLGSSCIYPRAAMCPVREDPLLSGPLEPTNEAYAVAKIAGLKLAQAMRRQHGCDFISLMPTNLYGPCDRFDGERGHVIPALISRFEAARASGAAQCVAWGSGAAIREFLHVDDCADAILLALWRYSADAPLNIGSGEEISIASLAHVVADAVGYRGRIVFDRTRPDGAPRKTLDSTRIRALGWRPRIPLREGVRSVAAWRRAVSGPDVAAFAGGA</sequence>
<keyword evidence="3 5" id="KW-0560">Oxidoreductase</keyword>
<dbReference type="HAMAP" id="MF_00956">
    <property type="entry name" value="GDP_fucose_synth"/>
    <property type="match status" value="1"/>
</dbReference>
<dbReference type="CDD" id="cd05239">
    <property type="entry name" value="GDP_FS_SDR_e"/>
    <property type="match status" value="1"/>
</dbReference>
<evidence type="ECO:0000256" key="2">
    <source>
        <dbReference type="ARBA" id="ARBA00022857"/>
    </source>
</evidence>
<feature type="binding site" evidence="5">
    <location>
        <position position="225"/>
    </location>
    <ligand>
        <name>substrate</name>
    </ligand>
</feature>
<dbReference type="InterPro" id="IPR036291">
    <property type="entry name" value="NAD(P)-bd_dom_sf"/>
</dbReference>
<evidence type="ECO:0000259" key="6">
    <source>
        <dbReference type="Pfam" id="PF01370"/>
    </source>
</evidence>
<feature type="binding site" evidence="5">
    <location>
        <begin position="34"/>
        <end position="40"/>
    </location>
    <ligand>
        <name>NADP(+)</name>
        <dbReference type="ChEBI" id="CHEBI:58349"/>
    </ligand>
</feature>
<dbReference type="InterPro" id="IPR001509">
    <property type="entry name" value="Epimerase_deHydtase"/>
</dbReference>
<evidence type="ECO:0000313" key="7">
    <source>
        <dbReference type="EMBL" id="MFC3265446.1"/>
    </source>
</evidence>
<dbReference type="Proteomes" id="UP001595536">
    <property type="component" value="Unassembled WGS sequence"/>
</dbReference>
<dbReference type="Gene3D" id="3.40.50.720">
    <property type="entry name" value="NAD(P)-binding Rossmann-like Domain"/>
    <property type="match status" value="1"/>
</dbReference>
<evidence type="ECO:0000256" key="3">
    <source>
        <dbReference type="ARBA" id="ARBA00023002"/>
    </source>
</evidence>
<feature type="binding site" evidence="5">
    <location>
        <position position="202"/>
    </location>
    <ligand>
        <name>NADP(+)</name>
        <dbReference type="ChEBI" id="CHEBI:58349"/>
    </ligand>
</feature>
<evidence type="ECO:0000313" key="8">
    <source>
        <dbReference type="Proteomes" id="UP001595536"/>
    </source>
</evidence>
<comment type="similarity">
    <text evidence="1 5">Belongs to the NAD(P)-dependent epimerase/dehydratase family. Fucose synthase subfamily.</text>
</comment>
<comment type="catalytic activity">
    <reaction evidence="5">
        <text>GDP-beta-L-fucose + NADP(+) = GDP-4-dehydro-alpha-D-rhamnose + NADPH + H(+)</text>
        <dbReference type="Rhea" id="RHEA:18885"/>
        <dbReference type="ChEBI" id="CHEBI:15378"/>
        <dbReference type="ChEBI" id="CHEBI:57273"/>
        <dbReference type="ChEBI" id="CHEBI:57783"/>
        <dbReference type="ChEBI" id="CHEBI:57964"/>
        <dbReference type="ChEBI" id="CHEBI:58349"/>
        <dbReference type="EC" id="1.1.1.271"/>
    </reaction>
</comment>
<accession>A0ABV7LC89</accession>
<keyword evidence="5" id="KW-0511">Multifunctional enzyme</keyword>
<dbReference type="Gene3D" id="3.90.25.10">
    <property type="entry name" value="UDP-galactose 4-epimerase, domain 1"/>
    <property type="match status" value="1"/>
</dbReference>
<feature type="site" description="Important for catalytic activity" evidence="5">
    <location>
        <position position="132"/>
    </location>
</feature>
<feature type="binding site" evidence="5">
    <location>
        <begin position="186"/>
        <end position="189"/>
    </location>
    <ligand>
        <name>NADP(+)</name>
        <dbReference type="ChEBI" id="CHEBI:58349"/>
    </ligand>
</feature>
<feature type="site" description="Important for catalytic activity" evidence="5">
    <location>
        <position position="130"/>
    </location>
</feature>
<dbReference type="Pfam" id="PF01370">
    <property type="entry name" value="Epimerase"/>
    <property type="match status" value="1"/>
</dbReference>
<feature type="binding site" evidence="5">
    <location>
        <position position="292"/>
    </location>
    <ligand>
        <name>substrate</name>
    </ligand>
</feature>
<feature type="binding site" evidence="5">
    <location>
        <position position="163"/>
    </location>
    <ligand>
        <name>NADP(+)</name>
        <dbReference type="ChEBI" id="CHEBI:58349"/>
    </ligand>
</feature>
<evidence type="ECO:0000256" key="5">
    <source>
        <dbReference type="HAMAP-Rule" id="MF_00956"/>
    </source>
</evidence>
<keyword evidence="4 5" id="KW-0413">Isomerase</keyword>
<feature type="binding site" evidence="5">
    <location>
        <position position="210"/>
    </location>
    <ligand>
        <name>substrate</name>
    </ligand>
</feature>
<comment type="caution">
    <text evidence="7">The sequence shown here is derived from an EMBL/GenBank/DDBJ whole genome shotgun (WGS) entry which is preliminary data.</text>
</comment>
<comment type="function">
    <text evidence="5">Catalyzes the two-step NADP-dependent conversion of GDP-4-dehydro-6-deoxy-D-mannose to GDP-fucose, involving an epimerase and a reductase reaction.</text>
</comment>
<comment type="pathway">
    <text evidence="5">Nucleotide-sugar biosynthesis; GDP-L-fucose biosynthesis via de novo pathway; GDP-L-fucose from GDP-alpha-D-mannose: step 2/2.</text>
</comment>
<reference evidence="8" key="1">
    <citation type="journal article" date="2019" name="Int. J. Syst. Evol. Microbiol.">
        <title>The Global Catalogue of Microorganisms (GCM) 10K type strain sequencing project: providing services to taxonomists for standard genome sequencing and annotation.</title>
        <authorList>
            <consortium name="The Broad Institute Genomics Platform"/>
            <consortium name="The Broad Institute Genome Sequencing Center for Infectious Disease"/>
            <person name="Wu L."/>
            <person name="Ma J."/>
        </authorList>
    </citation>
    <scope>NUCLEOTIDE SEQUENCE [LARGE SCALE GENOMIC DNA]</scope>
    <source>
        <strain evidence="8">CCM 7941</strain>
    </source>
</reference>
<dbReference type="PANTHER" id="PTHR43238">
    <property type="entry name" value="GDP-L-FUCOSE SYNTHASE"/>
    <property type="match status" value="1"/>
</dbReference>
<dbReference type="SUPFAM" id="SSF51735">
    <property type="entry name" value="NAD(P)-binding Rossmann-fold domains"/>
    <property type="match status" value="1"/>
</dbReference>
<feature type="domain" description="NAD-dependent epimerase/dehydratase" evidence="6">
    <location>
        <begin position="30"/>
        <end position="260"/>
    </location>
</feature>
<feature type="binding site" evidence="5">
    <location>
        <begin position="128"/>
        <end position="131"/>
    </location>
    <ligand>
        <name>NADP(+)</name>
        <dbReference type="ChEBI" id="CHEBI:58349"/>
    </ligand>
</feature>
<dbReference type="PANTHER" id="PTHR43238:SF1">
    <property type="entry name" value="GDP-L-FUCOSE SYNTHASE"/>
    <property type="match status" value="1"/>
</dbReference>
<organism evidence="7 8">
    <name type="scientific">Camelimonas abortus</name>
    <dbReference type="NCBI Taxonomy" id="1017184"/>
    <lineage>
        <taxon>Bacteria</taxon>
        <taxon>Pseudomonadati</taxon>
        <taxon>Pseudomonadota</taxon>
        <taxon>Alphaproteobacteria</taxon>
        <taxon>Hyphomicrobiales</taxon>
        <taxon>Chelatococcaceae</taxon>
        <taxon>Camelimonas</taxon>
    </lineage>
</organism>
<gene>
    <name evidence="5" type="primary">fcl</name>
    <name evidence="7" type="ORF">ACFOEX_03580</name>
</gene>
<dbReference type="InterPro" id="IPR028614">
    <property type="entry name" value="GDP_fucose/colitose_synth"/>
</dbReference>
<feature type="active site" description="Proton donor/acceptor" evidence="5">
    <location>
        <position position="159"/>
    </location>
</feature>
<proteinExistence type="inferred from homology"/>
<evidence type="ECO:0000256" key="4">
    <source>
        <dbReference type="ARBA" id="ARBA00023235"/>
    </source>
</evidence>
<dbReference type="EC" id="1.1.1.271" evidence="5"/>
<dbReference type="EMBL" id="JBHRUV010000017">
    <property type="protein sequence ID" value="MFC3265446.1"/>
    <property type="molecule type" value="Genomic_DNA"/>
</dbReference>
<keyword evidence="2 5" id="KW-0521">NADP</keyword>